<dbReference type="Proteomes" id="UP001605036">
    <property type="component" value="Unassembled WGS sequence"/>
</dbReference>
<gene>
    <name evidence="2" type="ORF">R1flu_017697</name>
</gene>
<proteinExistence type="predicted"/>
<feature type="region of interest" description="Disordered" evidence="1">
    <location>
        <begin position="54"/>
        <end position="85"/>
    </location>
</feature>
<evidence type="ECO:0000256" key="1">
    <source>
        <dbReference type="SAM" id="MobiDB-lite"/>
    </source>
</evidence>
<keyword evidence="3" id="KW-1185">Reference proteome</keyword>
<organism evidence="2 3">
    <name type="scientific">Riccia fluitans</name>
    <dbReference type="NCBI Taxonomy" id="41844"/>
    <lineage>
        <taxon>Eukaryota</taxon>
        <taxon>Viridiplantae</taxon>
        <taxon>Streptophyta</taxon>
        <taxon>Embryophyta</taxon>
        <taxon>Marchantiophyta</taxon>
        <taxon>Marchantiopsida</taxon>
        <taxon>Marchantiidae</taxon>
        <taxon>Marchantiales</taxon>
        <taxon>Ricciaceae</taxon>
        <taxon>Riccia</taxon>
    </lineage>
</organism>
<evidence type="ECO:0000313" key="2">
    <source>
        <dbReference type="EMBL" id="KAL2649569.1"/>
    </source>
</evidence>
<protein>
    <submittedName>
        <fullName evidence="2">Uncharacterized protein</fullName>
    </submittedName>
</protein>
<evidence type="ECO:0000313" key="3">
    <source>
        <dbReference type="Proteomes" id="UP001605036"/>
    </source>
</evidence>
<reference evidence="2 3" key="1">
    <citation type="submission" date="2024-09" db="EMBL/GenBank/DDBJ databases">
        <title>Chromosome-scale assembly of Riccia fluitans.</title>
        <authorList>
            <person name="Paukszto L."/>
            <person name="Sawicki J."/>
            <person name="Karawczyk K."/>
            <person name="Piernik-Szablinska J."/>
            <person name="Szczecinska M."/>
            <person name="Mazdziarz M."/>
        </authorList>
    </citation>
    <scope>NUCLEOTIDE SEQUENCE [LARGE SCALE GENOMIC DNA]</scope>
    <source>
        <strain evidence="2">Rf_01</strain>
        <tissue evidence="2">Aerial parts of the thallus</tissue>
    </source>
</reference>
<dbReference type="EMBL" id="JBHFFA010000001">
    <property type="protein sequence ID" value="KAL2649569.1"/>
    <property type="molecule type" value="Genomic_DNA"/>
</dbReference>
<dbReference type="AlphaFoldDB" id="A0ABD1ZH35"/>
<accession>A0ABD1ZH35</accession>
<sequence length="163" mass="18774">MSYNGEETGRWIRNDEKMADFVREIAKLWDELLTKDAKMESLRRLFGSGRRKFSRDRLSRPRRNSMTWSNVDATGDSGRDDFGGPGVNYEVYPTGLLGQAPAEFQTPEGQMTTMETDTPTTTLLEKVRTKADLEAVFADLDIVQAQLDEEHERNSKLQERFRF</sequence>
<name>A0ABD1ZH35_9MARC</name>
<comment type="caution">
    <text evidence="2">The sequence shown here is derived from an EMBL/GenBank/DDBJ whole genome shotgun (WGS) entry which is preliminary data.</text>
</comment>